<gene>
    <name evidence="1" type="ORF">ABH15_02550</name>
</gene>
<evidence type="ECO:0000313" key="2">
    <source>
        <dbReference type="Proteomes" id="UP000290932"/>
    </source>
</evidence>
<proteinExistence type="predicted"/>
<protein>
    <submittedName>
        <fullName evidence="1">Uncharacterized protein</fullName>
    </submittedName>
</protein>
<dbReference type="Proteomes" id="UP000290932">
    <property type="component" value="Unassembled WGS sequence"/>
</dbReference>
<dbReference type="InterPro" id="IPR032710">
    <property type="entry name" value="NTF2-like_dom_sf"/>
</dbReference>
<dbReference type="AlphaFoldDB" id="A0A498H213"/>
<dbReference type="EMBL" id="LHQS01000001">
    <property type="protein sequence ID" value="RXE57031.1"/>
    <property type="molecule type" value="Genomic_DNA"/>
</dbReference>
<keyword evidence="2" id="KW-1185">Reference proteome</keyword>
<sequence>MYQESFNTGDIPGIAALLSEDAAAEEQIRPYVTAGVTMEGFEITRFTVSPDETAEMEFSVRWRFPGGALQRDVYFFGGGRMALTARDGLWRLPAVIEPCRASGEHAPPGYL</sequence>
<dbReference type="SUPFAM" id="SSF54427">
    <property type="entry name" value="NTF2-like"/>
    <property type="match status" value="1"/>
</dbReference>
<evidence type="ECO:0000313" key="1">
    <source>
        <dbReference type="EMBL" id="RXE57031.1"/>
    </source>
</evidence>
<organism evidence="1 2">
    <name type="scientific">Methanoculleus taiwanensis</name>
    <dbReference type="NCBI Taxonomy" id="1550565"/>
    <lineage>
        <taxon>Archaea</taxon>
        <taxon>Methanobacteriati</taxon>
        <taxon>Methanobacteriota</taxon>
        <taxon>Stenosarchaea group</taxon>
        <taxon>Methanomicrobia</taxon>
        <taxon>Methanomicrobiales</taxon>
        <taxon>Methanomicrobiaceae</taxon>
        <taxon>Methanoculleus</taxon>
    </lineage>
</organism>
<accession>A0A498H213</accession>
<comment type="caution">
    <text evidence="1">The sequence shown here is derived from an EMBL/GenBank/DDBJ whole genome shotgun (WGS) entry which is preliminary data.</text>
</comment>
<name>A0A498H213_9EURY</name>
<reference evidence="1 2" key="1">
    <citation type="journal article" date="2015" name="Int. J. Syst. Evol. Microbiol.">
        <title>Methanoculleus taiwanensis sp. nov., a methanogen isolated from deep marine sediment at the deformation front area near Taiwan.</title>
        <authorList>
            <person name="Weng C.Y."/>
            <person name="Chen S.C."/>
            <person name="Lai M.C."/>
            <person name="Wu S.Y."/>
            <person name="Lin S."/>
            <person name="Yang T.F."/>
            <person name="Chen P.C."/>
        </authorList>
    </citation>
    <scope>NUCLEOTIDE SEQUENCE [LARGE SCALE GENOMIC DNA]</scope>
    <source>
        <strain evidence="1 2">CYW4</strain>
    </source>
</reference>